<evidence type="ECO:0000313" key="1">
    <source>
        <dbReference type="EMBL" id="MBD1389270.1"/>
    </source>
</evidence>
<gene>
    <name evidence="1" type="ORF">IC617_07525</name>
</gene>
<dbReference type="Proteomes" id="UP000638014">
    <property type="component" value="Unassembled WGS sequence"/>
</dbReference>
<proteinExistence type="predicted"/>
<dbReference type="EMBL" id="JACXAF010000008">
    <property type="protein sequence ID" value="MBD1389270.1"/>
    <property type="molecule type" value="Genomic_DNA"/>
</dbReference>
<name>A0A8J6QGW9_9GAMM</name>
<dbReference type="AlphaFoldDB" id="A0A8J6QGW9"/>
<sequence length="64" mass="7628">MQKTFCDSVLAERYDQAQNLARYMRPREVRMAPRDYIQTNCGKLDSVELIDHFEKLSRFVDTLN</sequence>
<dbReference type="RefSeq" id="WP_191144375.1">
    <property type="nucleotide sequence ID" value="NZ_JACXAF010000008.1"/>
</dbReference>
<reference evidence="1" key="1">
    <citation type="submission" date="2020-09" db="EMBL/GenBank/DDBJ databases">
        <title>A novel bacterium of genus Neiella, isolated from South China Sea.</title>
        <authorList>
            <person name="Huang H."/>
            <person name="Mo K."/>
            <person name="Hu Y."/>
        </authorList>
    </citation>
    <scope>NUCLEOTIDE SEQUENCE</scope>
    <source>
        <strain evidence="1">HB171785</strain>
    </source>
</reference>
<keyword evidence="2" id="KW-1185">Reference proteome</keyword>
<protein>
    <submittedName>
        <fullName evidence="1">Uncharacterized protein</fullName>
    </submittedName>
</protein>
<evidence type="ECO:0000313" key="2">
    <source>
        <dbReference type="Proteomes" id="UP000638014"/>
    </source>
</evidence>
<organism evidence="1 2">
    <name type="scientific">Neiella litorisoli</name>
    <dbReference type="NCBI Taxonomy" id="2771431"/>
    <lineage>
        <taxon>Bacteria</taxon>
        <taxon>Pseudomonadati</taxon>
        <taxon>Pseudomonadota</taxon>
        <taxon>Gammaproteobacteria</taxon>
        <taxon>Alteromonadales</taxon>
        <taxon>Echinimonadaceae</taxon>
        <taxon>Neiella</taxon>
    </lineage>
</organism>
<accession>A0A8J6QGW9</accession>
<comment type="caution">
    <text evidence="1">The sequence shown here is derived from an EMBL/GenBank/DDBJ whole genome shotgun (WGS) entry which is preliminary data.</text>
</comment>